<feature type="transmembrane region" description="Helical" evidence="1">
    <location>
        <begin position="56"/>
        <end position="76"/>
    </location>
</feature>
<keyword evidence="1" id="KW-0472">Membrane</keyword>
<feature type="transmembrane region" description="Helical" evidence="1">
    <location>
        <begin position="212"/>
        <end position="240"/>
    </location>
</feature>
<gene>
    <name evidence="3" type="ORF">E4T97_14095</name>
    <name evidence="2" type="ORF">IMSAGC001_00983</name>
</gene>
<dbReference type="EMBL" id="BLLS01000014">
    <property type="protein sequence ID" value="GFH85579.1"/>
    <property type="molecule type" value="Genomic_DNA"/>
</dbReference>
<protein>
    <recommendedName>
        <fullName evidence="6">O-antigen ligase domain-containing protein</fullName>
    </recommendedName>
</protein>
<keyword evidence="1" id="KW-0812">Transmembrane</keyword>
<feature type="transmembrane region" description="Helical" evidence="1">
    <location>
        <begin position="247"/>
        <end position="265"/>
    </location>
</feature>
<feature type="transmembrane region" description="Helical" evidence="1">
    <location>
        <begin position="189"/>
        <end position="206"/>
    </location>
</feature>
<feature type="transmembrane region" description="Helical" evidence="1">
    <location>
        <begin position="322"/>
        <end position="344"/>
    </location>
</feature>
<dbReference type="RefSeq" id="WP_135038539.1">
    <property type="nucleotide sequence ID" value="NZ_BLLS01000014.1"/>
</dbReference>
<organism evidence="2 5">
    <name type="scientific">Bacteroides acidifaciens</name>
    <dbReference type="NCBI Taxonomy" id="85831"/>
    <lineage>
        <taxon>Bacteria</taxon>
        <taxon>Pseudomonadati</taxon>
        <taxon>Bacteroidota</taxon>
        <taxon>Bacteroidia</taxon>
        <taxon>Bacteroidales</taxon>
        <taxon>Bacteroidaceae</taxon>
        <taxon>Bacteroides</taxon>
    </lineage>
</organism>
<proteinExistence type="predicted"/>
<accession>A0A7J0A0N1</accession>
<evidence type="ECO:0008006" key="6">
    <source>
        <dbReference type="Google" id="ProtNLM"/>
    </source>
</evidence>
<dbReference type="AlphaFoldDB" id="A0A7J0A0N1"/>
<name>A0A7J0A0N1_9BACE</name>
<evidence type="ECO:0000313" key="3">
    <source>
        <dbReference type="EMBL" id="TFU47707.1"/>
    </source>
</evidence>
<reference evidence="3 4" key="1">
    <citation type="submission" date="2019-03" db="EMBL/GenBank/DDBJ databases">
        <title>Diversity of the mouse oral microbiome.</title>
        <authorList>
            <person name="Joseph S."/>
            <person name="Aduse-Opoku J."/>
            <person name="Curtis M."/>
            <person name="Wade W."/>
            <person name="Hashim A."/>
        </authorList>
    </citation>
    <scope>NUCLEOTIDE SEQUENCE [LARGE SCALE GENOMIC DNA]</scope>
    <source>
        <strain evidence="3 4">P2318</strain>
    </source>
</reference>
<evidence type="ECO:0000313" key="5">
    <source>
        <dbReference type="Proteomes" id="UP000491181"/>
    </source>
</evidence>
<feature type="transmembrane region" description="Helical" evidence="1">
    <location>
        <begin position="12"/>
        <end position="30"/>
    </location>
</feature>
<dbReference type="Proteomes" id="UP000298073">
    <property type="component" value="Unassembled WGS sequence"/>
</dbReference>
<dbReference type="Proteomes" id="UP000491181">
    <property type="component" value="Unassembled WGS sequence"/>
</dbReference>
<reference evidence="2 5" key="2">
    <citation type="journal article" date="2020" name="Microbiome">
        <title>Single-cell genomics of uncultured bacteria reveals dietary fiber responders in the mouse gut microbiota.</title>
        <authorList>
            <person name="Chijiiwa R."/>
            <person name="Hosokawa M."/>
            <person name="Kogawa M."/>
            <person name="Nishikawa Y."/>
            <person name="Ide K."/>
            <person name="Sakanashi C."/>
            <person name="Takahashi K."/>
            <person name="Takeyama H."/>
        </authorList>
    </citation>
    <scope>NUCLEOTIDE SEQUENCE [LARGE SCALE GENOMIC DNA]</scope>
    <source>
        <strain evidence="2">IMSAGC_001</strain>
    </source>
</reference>
<feature type="transmembrane region" description="Helical" evidence="1">
    <location>
        <begin position="112"/>
        <end position="133"/>
    </location>
</feature>
<keyword evidence="1" id="KW-1133">Transmembrane helix</keyword>
<comment type="caution">
    <text evidence="2">The sequence shown here is derived from an EMBL/GenBank/DDBJ whole genome shotgun (WGS) entry which is preliminary data.</text>
</comment>
<feature type="transmembrane region" description="Helical" evidence="1">
    <location>
        <begin position="364"/>
        <end position="394"/>
    </location>
</feature>
<evidence type="ECO:0000313" key="4">
    <source>
        <dbReference type="Proteomes" id="UP000298073"/>
    </source>
</evidence>
<evidence type="ECO:0000313" key="2">
    <source>
        <dbReference type="EMBL" id="GFH85579.1"/>
    </source>
</evidence>
<sequence>MEYGINRYERCINYIYFILLIAFSSFEYFFREEVTFFAISLGAFIYCLKRKYTTPISVYICFGVFSLCYIMQYLGIDSYKITSIISRSIYLWGSYFIARIIYKRFVSVYLEVIYWISLVSIIIYLACIIFPALKDFLMDQVAPYCVSLNVESAVQRGGGINILIYNFQTRNLLDSVGLMRNCGPFWEPGMYAVFLSVGLFFNLFVLRSKRTYFNLLLGLSLLTTLSTGGYIAATFIFMLYVFTRNRLWLKFVGVLLFIVSLNFISDLDFVGIKISNQLSSAEVGNDISRFSAILTQLEMIKDAPLIGGASINDYVDTEEATLASGFFFVFIQYGIPIGLFFYFILFKSLKRLIISYDRSTSVALLFICLLLILSISQTIFSNSFFLVLLFVGLLRKTYKNGTV</sequence>
<feature type="transmembrane region" description="Helical" evidence="1">
    <location>
        <begin position="88"/>
        <end position="106"/>
    </location>
</feature>
<evidence type="ECO:0000256" key="1">
    <source>
        <dbReference type="SAM" id="Phobius"/>
    </source>
</evidence>
<dbReference type="EMBL" id="SPPV01000032">
    <property type="protein sequence ID" value="TFU47707.1"/>
    <property type="molecule type" value="Genomic_DNA"/>
</dbReference>